<evidence type="ECO:0000259" key="2">
    <source>
        <dbReference type="PROSITE" id="PS50206"/>
    </source>
</evidence>
<feature type="chain" id="PRO_5002902150" description="Rhodanese domain-containing protein" evidence="1">
    <location>
        <begin position="24"/>
        <end position="189"/>
    </location>
</feature>
<evidence type="ECO:0000313" key="4">
    <source>
        <dbReference type="Proteomes" id="UP000000442"/>
    </source>
</evidence>
<reference evidence="3 4" key="1">
    <citation type="journal article" date="2009" name="Environ. Microbiol.">
        <title>Genome sequence of Desulfobacterium autotrophicum HRM2, a marine sulfate reducer oxidizing organic carbon completely to carbon dioxide.</title>
        <authorList>
            <person name="Strittmatter A.W."/>
            <person name="Liesegang H."/>
            <person name="Rabus R."/>
            <person name="Decker I."/>
            <person name="Amann J."/>
            <person name="Andres S."/>
            <person name="Henne A."/>
            <person name="Fricke W.F."/>
            <person name="Martinez-Arias R."/>
            <person name="Bartels D."/>
            <person name="Goesmann A."/>
            <person name="Krause L."/>
            <person name="Puehler A."/>
            <person name="Klenk H.P."/>
            <person name="Richter M."/>
            <person name="Schuler M."/>
            <person name="Gloeckner F.O."/>
            <person name="Meyerdierks A."/>
            <person name="Gottschalk G."/>
            <person name="Amann R."/>
        </authorList>
    </citation>
    <scope>NUCLEOTIDE SEQUENCE [LARGE SCALE GENOMIC DNA]</scope>
    <source>
        <strain evidence="4">ATCC 43914 / DSM 3382 / HRM2</strain>
    </source>
</reference>
<dbReference type="InterPro" id="IPR036873">
    <property type="entry name" value="Rhodanese-like_dom_sf"/>
</dbReference>
<keyword evidence="4" id="KW-1185">Reference proteome</keyword>
<dbReference type="Pfam" id="PF00581">
    <property type="entry name" value="Rhodanese"/>
    <property type="match status" value="1"/>
</dbReference>
<feature type="domain" description="Rhodanese" evidence="2">
    <location>
        <begin position="65"/>
        <end position="154"/>
    </location>
</feature>
<sequence>MKKLFIYVFSMVFVLTAAGFAFADDSAMLKANEEKAWENATKVFPVERQLDVQGFKDLYDKVMAGQEDAYLVDLRTHPEFYAGHIAGTDHIHAGHMYTFPKIITNKDAKIVVWCRTHKRGAYVGERLTQYGYTNVWWYKDGILGWIKAGYPLCNQFMGQFKVTGYDKNFTEIDKETQKPLYHIREFHPF</sequence>
<dbReference type="HOGENOM" id="CLU_1432422_0_0_7"/>
<dbReference type="RefSeq" id="WP_012662735.1">
    <property type="nucleotide sequence ID" value="NC_012108.1"/>
</dbReference>
<accession>C0QGL1</accession>
<dbReference type="KEGG" id="dat:HRM2_03660"/>
<gene>
    <name evidence="3" type="ordered locus">HRM2_03660</name>
</gene>
<dbReference type="SUPFAM" id="SSF52821">
    <property type="entry name" value="Rhodanese/Cell cycle control phosphatase"/>
    <property type="match status" value="1"/>
</dbReference>
<proteinExistence type="predicted"/>
<evidence type="ECO:0000256" key="1">
    <source>
        <dbReference type="SAM" id="SignalP"/>
    </source>
</evidence>
<dbReference type="CDD" id="cd00158">
    <property type="entry name" value="RHOD"/>
    <property type="match status" value="1"/>
</dbReference>
<feature type="signal peptide" evidence="1">
    <location>
        <begin position="1"/>
        <end position="23"/>
    </location>
</feature>
<dbReference type="SMART" id="SM00450">
    <property type="entry name" value="RHOD"/>
    <property type="match status" value="1"/>
</dbReference>
<dbReference type="EMBL" id="CP001087">
    <property type="protein sequence ID" value="ACN13486.1"/>
    <property type="molecule type" value="Genomic_DNA"/>
</dbReference>
<name>C0QGL1_DESAH</name>
<dbReference type="PANTHER" id="PTHR44086">
    <property type="entry name" value="THIOSULFATE SULFURTRANSFERASE RDL2, MITOCHONDRIAL-RELATED"/>
    <property type="match status" value="1"/>
</dbReference>
<dbReference type="InterPro" id="IPR001763">
    <property type="entry name" value="Rhodanese-like_dom"/>
</dbReference>
<dbReference type="PANTHER" id="PTHR44086:SF10">
    <property type="entry name" value="THIOSULFATE SULFURTRANSFERASE_RHODANESE-LIKE DOMAIN-CONTAINING PROTEIN 3"/>
    <property type="match status" value="1"/>
</dbReference>
<dbReference type="STRING" id="177437.HRM2_03660"/>
<dbReference type="eggNOG" id="COG0607">
    <property type="taxonomic scope" value="Bacteria"/>
</dbReference>
<dbReference type="OrthoDB" id="9789348at2"/>
<evidence type="ECO:0000313" key="3">
    <source>
        <dbReference type="EMBL" id="ACN13486.1"/>
    </source>
</evidence>
<protein>
    <recommendedName>
        <fullName evidence="2">Rhodanese domain-containing protein</fullName>
    </recommendedName>
</protein>
<keyword evidence="1" id="KW-0732">Signal</keyword>
<dbReference type="PROSITE" id="PS50206">
    <property type="entry name" value="RHODANESE_3"/>
    <property type="match status" value="1"/>
</dbReference>
<organism evidence="3 4">
    <name type="scientific">Desulforapulum autotrophicum (strain ATCC 43914 / DSM 3382 / VKM B-1955 / HRM2)</name>
    <name type="common">Desulfobacterium autotrophicum</name>
    <dbReference type="NCBI Taxonomy" id="177437"/>
    <lineage>
        <taxon>Bacteria</taxon>
        <taxon>Pseudomonadati</taxon>
        <taxon>Thermodesulfobacteriota</taxon>
        <taxon>Desulfobacteria</taxon>
        <taxon>Desulfobacterales</taxon>
        <taxon>Desulfobacteraceae</taxon>
        <taxon>Desulforapulum</taxon>
    </lineage>
</organism>
<dbReference type="GO" id="GO:0004792">
    <property type="term" value="F:thiosulfate-cyanide sulfurtransferase activity"/>
    <property type="evidence" value="ECO:0007669"/>
    <property type="project" value="TreeGrafter"/>
</dbReference>
<dbReference type="Proteomes" id="UP000000442">
    <property type="component" value="Chromosome"/>
</dbReference>
<dbReference type="Gene3D" id="3.40.250.10">
    <property type="entry name" value="Rhodanese-like domain"/>
    <property type="match status" value="1"/>
</dbReference>
<dbReference type="AlphaFoldDB" id="C0QGL1"/>